<keyword evidence="3" id="KW-0472">Membrane</keyword>
<feature type="transmembrane region" description="Helical" evidence="3">
    <location>
        <begin position="286"/>
        <end position="309"/>
    </location>
</feature>
<dbReference type="SUPFAM" id="SSF55073">
    <property type="entry name" value="Nucleotide cyclase"/>
    <property type="match status" value="1"/>
</dbReference>
<keyword evidence="3" id="KW-0812">Transmembrane</keyword>
<dbReference type="CDD" id="cd01949">
    <property type="entry name" value="GGDEF"/>
    <property type="match status" value="1"/>
</dbReference>
<dbReference type="SMART" id="SM00267">
    <property type="entry name" value="GGDEF"/>
    <property type="match status" value="1"/>
</dbReference>
<dbReference type="Gene3D" id="3.30.450.20">
    <property type="entry name" value="PAS domain"/>
    <property type="match status" value="1"/>
</dbReference>
<dbReference type="Proteomes" id="UP000294664">
    <property type="component" value="Unassembled WGS sequence"/>
</dbReference>
<dbReference type="GO" id="GO:0052621">
    <property type="term" value="F:diguanylate cyclase activity"/>
    <property type="evidence" value="ECO:0007669"/>
    <property type="project" value="UniProtKB-EC"/>
</dbReference>
<dbReference type="PROSITE" id="PS50885">
    <property type="entry name" value="HAMP"/>
    <property type="match status" value="1"/>
</dbReference>
<evidence type="ECO:0000259" key="4">
    <source>
        <dbReference type="PROSITE" id="PS50885"/>
    </source>
</evidence>
<evidence type="ECO:0000256" key="2">
    <source>
        <dbReference type="ARBA" id="ARBA00034247"/>
    </source>
</evidence>
<dbReference type="Gene3D" id="6.10.340.10">
    <property type="match status" value="1"/>
</dbReference>
<name>A0A4V2UXP7_9HYPH</name>
<reference evidence="6 7" key="1">
    <citation type="submission" date="2019-03" db="EMBL/GenBank/DDBJ databases">
        <title>Genomic Encyclopedia of Type Strains, Phase IV (KMG-IV): sequencing the most valuable type-strain genomes for metagenomic binning, comparative biology and taxonomic classification.</title>
        <authorList>
            <person name="Goeker M."/>
        </authorList>
    </citation>
    <scope>NUCLEOTIDE SEQUENCE [LARGE SCALE GENOMIC DNA]</scope>
    <source>
        <strain evidence="6 7">DSM 9035</strain>
    </source>
</reference>
<dbReference type="Pfam" id="PF00990">
    <property type="entry name" value="GGDEF"/>
    <property type="match status" value="1"/>
</dbReference>
<dbReference type="GO" id="GO:0007165">
    <property type="term" value="P:signal transduction"/>
    <property type="evidence" value="ECO:0007669"/>
    <property type="project" value="InterPro"/>
</dbReference>
<dbReference type="CDD" id="cd12914">
    <property type="entry name" value="PDC1_DGC_like"/>
    <property type="match status" value="1"/>
</dbReference>
<dbReference type="EC" id="2.7.7.65" evidence="1"/>
<evidence type="ECO:0000313" key="7">
    <source>
        <dbReference type="Proteomes" id="UP000294664"/>
    </source>
</evidence>
<dbReference type="NCBIfam" id="TIGR00254">
    <property type="entry name" value="GGDEF"/>
    <property type="match status" value="1"/>
</dbReference>
<gene>
    <name evidence="6" type="ORF">EDC64_107155</name>
</gene>
<keyword evidence="7" id="KW-1185">Reference proteome</keyword>
<dbReference type="InterPro" id="IPR029787">
    <property type="entry name" value="Nucleotide_cyclase"/>
</dbReference>
<sequence length="550" mass="58915">MSVAQQLSIVTAVVSLTGIAALSLSSAGLSRQEMIRRITSDMRDTAGTLARQLDTDMFERFTDVRQLAGMAAIAPLWEGDPAGVRALLDQLQTNLPNYSWIGFARPDGTVAAATRGMLEGASVAARPWFAAGLKGAFVGDVHEAMLLAKLLETAPSGEPMRFVDVAFPVYSADRRLLGVLGAHLSFEWAERLRQGALGSHGDTDIWLLSQDGAILLGPDLAAPPFPPARVAEMRRASSGAFEDTRDGTAILTGFAVADGEGDYPGLGWIVVARQDSSVAFAIPTRVGATIIAIGTGVLLVSLILSVLVARLITRPLDALTEAAGEIGRDPRVTMLPRLRGNLEVIQLSGALRALMRRLGSAETRVVQTAQQYQEDLAALRKLADSDPLTGLMNRRSFRSVADTALRGTRSSDKLGILMADIDHFKVVNDTYGHAAGDAVIRHVGACIGDALRVQDRVARFGGEEFVVLLLDISERDMLALAERIRTAIRSTSVAFEDRQIRVTVSFGAALARPDDRDVDAVIERADHALYEAKAAGRDRVVLSTGFDRAA</sequence>
<feature type="domain" description="GGDEF" evidence="5">
    <location>
        <begin position="412"/>
        <end position="545"/>
    </location>
</feature>
<organism evidence="6 7">
    <name type="scientific">Aquabacter spiritensis</name>
    <dbReference type="NCBI Taxonomy" id="933073"/>
    <lineage>
        <taxon>Bacteria</taxon>
        <taxon>Pseudomonadati</taxon>
        <taxon>Pseudomonadota</taxon>
        <taxon>Alphaproteobacteria</taxon>
        <taxon>Hyphomicrobiales</taxon>
        <taxon>Xanthobacteraceae</taxon>
        <taxon>Aquabacter</taxon>
    </lineage>
</organism>
<dbReference type="InterPro" id="IPR003660">
    <property type="entry name" value="HAMP_dom"/>
</dbReference>
<evidence type="ECO:0000313" key="6">
    <source>
        <dbReference type="EMBL" id="TCT04338.1"/>
    </source>
</evidence>
<dbReference type="PANTHER" id="PTHR45138:SF9">
    <property type="entry name" value="DIGUANYLATE CYCLASE DGCM-RELATED"/>
    <property type="match status" value="1"/>
</dbReference>
<evidence type="ECO:0000259" key="5">
    <source>
        <dbReference type="PROSITE" id="PS50887"/>
    </source>
</evidence>
<dbReference type="EMBL" id="SMAI01000007">
    <property type="protein sequence ID" value="TCT04338.1"/>
    <property type="molecule type" value="Genomic_DNA"/>
</dbReference>
<comment type="catalytic activity">
    <reaction evidence="2">
        <text>2 GTP = 3',3'-c-di-GMP + 2 diphosphate</text>
        <dbReference type="Rhea" id="RHEA:24898"/>
        <dbReference type="ChEBI" id="CHEBI:33019"/>
        <dbReference type="ChEBI" id="CHEBI:37565"/>
        <dbReference type="ChEBI" id="CHEBI:58805"/>
        <dbReference type="EC" id="2.7.7.65"/>
    </reaction>
</comment>
<proteinExistence type="predicted"/>
<comment type="caution">
    <text evidence="6">The sequence shown here is derived from an EMBL/GenBank/DDBJ whole genome shotgun (WGS) entry which is preliminary data.</text>
</comment>
<evidence type="ECO:0000256" key="3">
    <source>
        <dbReference type="SAM" id="Phobius"/>
    </source>
</evidence>
<dbReference type="PANTHER" id="PTHR45138">
    <property type="entry name" value="REGULATORY COMPONENTS OF SENSORY TRANSDUCTION SYSTEM"/>
    <property type="match status" value="1"/>
</dbReference>
<dbReference type="Gene3D" id="3.30.70.270">
    <property type="match status" value="1"/>
</dbReference>
<dbReference type="InterPro" id="IPR000160">
    <property type="entry name" value="GGDEF_dom"/>
</dbReference>
<keyword evidence="3" id="KW-1133">Transmembrane helix</keyword>
<dbReference type="AlphaFoldDB" id="A0A4V2UXP7"/>
<dbReference type="PROSITE" id="PS50887">
    <property type="entry name" value="GGDEF"/>
    <property type="match status" value="1"/>
</dbReference>
<feature type="domain" description="HAMP" evidence="4">
    <location>
        <begin position="310"/>
        <end position="363"/>
    </location>
</feature>
<evidence type="ECO:0000256" key="1">
    <source>
        <dbReference type="ARBA" id="ARBA00012528"/>
    </source>
</evidence>
<protein>
    <recommendedName>
        <fullName evidence="1">diguanylate cyclase</fullName>
        <ecNumber evidence="1">2.7.7.65</ecNumber>
    </recommendedName>
</protein>
<dbReference type="GO" id="GO:0016020">
    <property type="term" value="C:membrane"/>
    <property type="evidence" value="ECO:0007669"/>
    <property type="project" value="InterPro"/>
</dbReference>
<dbReference type="FunFam" id="3.30.70.270:FF:000001">
    <property type="entry name" value="Diguanylate cyclase domain protein"/>
    <property type="match status" value="1"/>
</dbReference>
<dbReference type="InterPro" id="IPR050469">
    <property type="entry name" value="Diguanylate_Cyclase"/>
</dbReference>
<dbReference type="InterPro" id="IPR043128">
    <property type="entry name" value="Rev_trsase/Diguanyl_cyclase"/>
</dbReference>
<accession>A0A4V2UXP7</accession>